<dbReference type="EMBL" id="JAQOWY010000056">
    <property type="protein sequence ID" value="KAK1853363.1"/>
    <property type="molecule type" value="Genomic_DNA"/>
</dbReference>
<reference evidence="3" key="1">
    <citation type="submission" date="2023-01" db="EMBL/GenBank/DDBJ databases">
        <title>Colletotrichum chrysophilum M932 genome sequence.</title>
        <authorList>
            <person name="Baroncelli R."/>
        </authorList>
    </citation>
    <scope>NUCLEOTIDE SEQUENCE</scope>
    <source>
        <strain evidence="3">M932</strain>
    </source>
</reference>
<dbReference type="AlphaFoldDB" id="A0AAD9ASN0"/>
<comment type="caution">
    <text evidence="3">The sequence shown here is derived from an EMBL/GenBank/DDBJ whole genome shotgun (WGS) entry which is preliminary data.</text>
</comment>
<sequence>MDNPSSPKTQTAAAVVLIISMFFVSLSVSLALPSPFLPLPPYSPHKPAEQVHQHQSSPVQSSPVHC</sequence>
<accession>A0AAD9ASN0</accession>
<proteinExistence type="predicted"/>
<keyword evidence="2" id="KW-0472">Membrane</keyword>
<evidence type="ECO:0000256" key="1">
    <source>
        <dbReference type="SAM" id="MobiDB-lite"/>
    </source>
</evidence>
<dbReference type="Proteomes" id="UP001243330">
    <property type="component" value="Unassembled WGS sequence"/>
</dbReference>
<evidence type="ECO:0000256" key="2">
    <source>
        <dbReference type="SAM" id="Phobius"/>
    </source>
</evidence>
<organism evidence="3 4">
    <name type="scientific">Colletotrichum chrysophilum</name>
    <dbReference type="NCBI Taxonomy" id="1836956"/>
    <lineage>
        <taxon>Eukaryota</taxon>
        <taxon>Fungi</taxon>
        <taxon>Dikarya</taxon>
        <taxon>Ascomycota</taxon>
        <taxon>Pezizomycotina</taxon>
        <taxon>Sordariomycetes</taxon>
        <taxon>Hypocreomycetidae</taxon>
        <taxon>Glomerellales</taxon>
        <taxon>Glomerellaceae</taxon>
        <taxon>Colletotrichum</taxon>
        <taxon>Colletotrichum gloeosporioides species complex</taxon>
    </lineage>
</organism>
<keyword evidence="4" id="KW-1185">Reference proteome</keyword>
<protein>
    <recommendedName>
        <fullName evidence="5">Transmembrane protein</fullName>
    </recommendedName>
</protein>
<feature type="compositionally biased region" description="Low complexity" evidence="1">
    <location>
        <begin position="53"/>
        <end position="66"/>
    </location>
</feature>
<evidence type="ECO:0008006" key="5">
    <source>
        <dbReference type="Google" id="ProtNLM"/>
    </source>
</evidence>
<name>A0AAD9ASN0_9PEZI</name>
<feature type="transmembrane region" description="Helical" evidence="2">
    <location>
        <begin position="12"/>
        <end position="32"/>
    </location>
</feature>
<gene>
    <name evidence="3" type="ORF">CCHR01_03990</name>
</gene>
<evidence type="ECO:0000313" key="4">
    <source>
        <dbReference type="Proteomes" id="UP001243330"/>
    </source>
</evidence>
<feature type="region of interest" description="Disordered" evidence="1">
    <location>
        <begin position="43"/>
        <end position="66"/>
    </location>
</feature>
<keyword evidence="2" id="KW-0812">Transmembrane</keyword>
<keyword evidence="2" id="KW-1133">Transmembrane helix</keyword>
<evidence type="ECO:0000313" key="3">
    <source>
        <dbReference type="EMBL" id="KAK1853363.1"/>
    </source>
</evidence>